<sequence>MYEGRGEREGSHLVGSSTEVLSEFTSGLDTVTLIIPVSWCPSTTNPLPIPTPHTHSPYPLPIPKDQVSGCGVVQQVNYSAGEAGPVRVLPTLPPLLIYPHFHHFTHTATTFTHTDTTSLLIYPHCHHFSSAYTATTSLLICPHCHHFTSHLPTLPPLLFLATHTATTTTRPDQLLDLVGVVTV</sequence>
<comment type="caution">
    <text evidence="1">The sequence shown here is derived from an EMBL/GenBank/DDBJ whole genome shotgun (WGS) entry which is preliminary data.</text>
</comment>
<keyword evidence="2" id="KW-1185">Reference proteome</keyword>
<reference evidence="1" key="1">
    <citation type="submission" date="2023-11" db="EMBL/GenBank/DDBJ databases">
        <title>Genome assemblies of two species of porcelain crab, Petrolisthes cinctipes and Petrolisthes manimaculis (Anomura: Porcellanidae).</title>
        <authorList>
            <person name="Angst P."/>
        </authorList>
    </citation>
    <scope>NUCLEOTIDE SEQUENCE</scope>
    <source>
        <strain evidence="1">PB745_02</strain>
        <tissue evidence="1">Gill</tissue>
    </source>
</reference>
<dbReference type="AlphaFoldDB" id="A0AAE1NTE6"/>
<gene>
    <name evidence="1" type="ORF">Pmani_032269</name>
</gene>
<dbReference type="EMBL" id="JAWZYT010004136">
    <property type="protein sequence ID" value="KAK4295151.1"/>
    <property type="molecule type" value="Genomic_DNA"/>
</dbReference>
<evidence type="ECO:0000313" key="1">
    <source>
        <dbReference type="EMBL" id="KAK4295151.1"/>
    </source>
</evidence>
<protein>
    <submittedName>
        <fullName evidence="1">Uncharacterized protein</fullName>
    </submittedName>
</protein>
<dbReference type="Proteomes" id="UP001292094">
    <property type="component" value="Unassembled WGS sequence"/>
</dbReference>
<accession>A0AAE1NTE6</accession>
<organism evidence="1 2">
    <name type="scientific">Petrolisthes manimaculis</name>
    <dbReference type="NCBI Taxonomy" id="1843537"/>
    <lineage>
        <taxon>Eukaryota</taxon>
        <taxon>Metazoa</taxon>
        <taxon>Ecdysozoa</taxon>
        <taxon>Arthropoda</taxon>
        <taxon>Crustacea</taxon>
        <taxon>Multicrustacea</taxon>
        <taxon>Malacostraca</taxon>
        <taxon>Eumalacostraca</taxon>
        <taxon>Eucarida</taxon>
        <taxon>Decapoda</taxon>
        <taxon>Pleocyemata</taxon>
        <taxon>Anomura</taxon>
        <taxon>Galatheoidea</taxon>
        <taxon>Porcellanidae</taxon>
        <taxon>Petrolisthes</taxon>
    </lineage>
</organism>
<evidence type="ECO:0000313" key="2">
    <source>
        <dbReference type="Proteomes" id="UP001292094"/>
    </source>
</evidence>
<name>A0AAE1NTE6_9EUCA</name>
<proteinExistence type="predicted"/>